<keyword evidence="2" id="KW-0238">DNA-binding</keyword>
<dbReference type="EMBL" id="LAYJ01000112">
    <property type="protein sequence ID" value="KKI50095.1"/>
    <property type="molecule type" value="Genomic_DNA"/>
</dbReference>
<keyword evidence="1" id="KW-0805">Transcription regulation</keyword>
<dbReference type="PROSITE" id="PS00356">
    <property type="entry name" value="HTH_LACI_1"/>
    <property type="match status" value="1"/>
</dbReference>
<name>A0A0M2NIL7_9FIRM</name>
<evidence type="ECO:0000313" key="6">
    <source>
        <dbReference type="Proteomes" id="UP000034076"/>
    </source>
</evidence>
<evidence type="ECO:0000259" key="4">
    <source>
        <dbReference type="PROSITE" id="PS50932"/>
    </source>
</evidence>
<comment type="caution">
    <text evidence="5">The sequence shown here is derived from an EMBL/GenBank/DDBJ whole genome shotgun (WGS) entry which is preliminary data.</text>
</comment>
<dbReference type="Pfam" id="PF00532">
    <property type="entry name" value="Peripla_BP_1"/>
    <property type="match status" value="1"/>
</dbReference>
<dbReference type="PANTHER" id="PTHR30146:SF154">
    <property type="entry name" value="TRANSCRIPTION REGULATOR, MEMBER OF GALR FAMILY"/>
    <property type="match status" value="1"/>
</dbReference>
<dbReference type="GO" id="GO:0003700">
    <property type="term" value="F:DNA-binding transcription factor activity"/>
    <property type="evidence" value="ECO:0007669"/>
    <property type="project" value="TreeGrafter"/>
</dbReference>
<accession>A0A0M2NIL7</accession>
<dbReference type="AlphaFoldDB" id="A0A0M2NIL7"/>
<dbReference type="PANTHER" id="PTHR30146">
    <property type="entry name" value="LACI-RELATED TRANSCRIPTIONAL REPRESSOR"/>
    <property type="match status" value="1"/>
</dbReference>
<dbReference type="OrthoDB" id="9789891at2"/>
<evidence type="ECO:0000256" key="3">
    <source>
        <dbReference type="ARBA" id="ARBA00023163"/>
    </source>
</evidence>
<dbReference type="STRING" id="270498.CHK_2158"/>
<dbReference type="InterPro" id="IPR028082">
    <property type="entry name" value="Peripla_BP_I"/>
</dbReference>
<dbReference type="SUPFAM" id="SSF53822">
    <property type="entry name" value="Periplasmic binding protein-like I"/>
    <property type="match status" value="1"/>
</dbReference>
<dbReference type="Pfam" id="PF00356">
    <property type="entry name" value="LacI"/>
    <property type="match status" value="1"/>
</dbReference>
<dbReference type="Gene3D" id="1.10.260.40">
    <property type="entry name" value="lambda repressor-like DNA-binding domains"/>
    <property type="match status" value="1"/>
</dbReference>
<dbReference type="RefSeq" id="WP_046443995.1">
    <property type="nucleotide sequence ID" value="NZ_LAYJ01000112.1"/>
</dbReference>
<dbReference type="InterPro" id="IPR001761">
    <property type="entry name" value="Peripla_BP/Lac1_sug-bd_dom"/>
</dbReference>
<dbReference type="PROSITE" id="PS50932">
    <property type="entry name" value="HTH_LACI_2"/>
    <property type="match status" value="1"/>
</dbReference>
<proteinExistence type="predicted"/>
<dbReference type="CDD" id="cd06267">
    <property type="entry name" value="PBP1_LacI_sugar_binding-like"/>
    <property type="match status" value="1"/>
</dbReference>
<dbReference type="Gene3D" id="3.40.50.2300">
    <property type="match status" value="2"/>
</dbReference>
<dbReference type="SMART" id="SM00354">
    <property type="entry name" value="HTH_LACI"/>
    <property type="match status" value="1"/>
</dbReference>
<dbReference type="SUPFAM" id="SSF47413">
    <property type="entry name" value="lambda repressor-like DNA-binding domains"/>
    <property type="match status" value="1"/>
</dbReference>
<evidence type="ECO:0000256" key="1">
    <source>
        <dbReference type="ARBA" id="ARBA00023015"/>
    </source>
</evidence>
<sequence>MSYTIKDVAKLAHVSTATASLVINGKPGVRPETKARILAAVKQLNYTPNASARNLIRQRSDMLGLVVTELSNPFFGMLASEISKFAAQKGYHLSIGISNNKISQEAACVARFTQERAEGVIVTPSYMTDYDLQHLYQLKSAGIPLVFTSTRYVGIKADCVMCDIKKGEYLLTKHLLLTGHRRIYLMGGPKTAMFAYERFAGYRQAYEEAGLSYHESWLIEAEPDFQGGYEATQKILTDRPDAITAINDLTAMGILKCLKDHNVRVPDDISVAGYDDLVYSSMLETPLTTVRQPIADIAQKTVEVLCRQINGPGTEEKDYYIDPLLKLRDTTK</sequence>
<evidence type="ECO:0000313" key="5">
    <source>
        <dbReference type="EMBL" id="KKI50095.1"/>
    </source>
</evidence>
<dbReference type="GO" id="GO:0000976">
    <property type="term" value="F:transcription cis-regulatory region binding"/>
    <property type="evidence" value="ECO:0007669"/>
    <property type="project" value="TreeGrafter"/>
</dbReference>
<keyword evidence="3" id="KW-0804">Transcription</keyword>
<evidence type="ECO:0000256" key="2">
    <source>
        <dbReference type="ARBA" id="ARBA00023125"/>
    </source>
</evidence>
<dbReference type="PATRIC" id="fig|270498.16.peg.1905"/>
<gene>
    <name evidence="5" type="ORF">CHK_2158</name>
</gene>
<keyword evidence="6" id="KW-1185">Reference proteome</keyword>
<feature type="domain" description="HTH lacI-type" evidence="4">
    <location>
        <begin position="3"/>
        <end position="57"/>
    </location>
</feature>
<reference evidence="5 6" key="1">
    <citation type="submission" date="2015-04" db="EMBL/GenBank/DDBJ databases">
        <title>Draft genome sequence of bacteremic isolate Catabacter hongkongensis type strain HKU16T.</title>
        <authorList>
            <person name="Lau S.K."/>
            <person name="Teng J.L."/>
            <person name="Huang Y."/>
            <person name="Curreem S.O."/>
            <person name="Tsui S.K."/>
            <person name="Woo P.C."/>
        </authorList>
    </citation>
    <scope>NUCLEOTIDE SEQUENCE [LARGE SCALE GENOMIC DNA]</scope>
    <source>
        <strain evidence="5 6">HKU16</strain>
    </source>
</reference>
<dbReference type="Proteomes" id="UP000034076">
    <property type="component" value="Unassembled WGS sequence"/>
</dbReference>
<protein>
    <submittedName>
        <fullName evidence="5">Transcriptional regulator, LacI family</fullName>
    </submittedName>
</protein>
<organism evidence="5 6">
    <name type="scientific">Christensenella hongkongensis</name>
    <dbReference type="NCBI Taxonomy" id="270498"/>
    <lineage>
        <taxon>Bacteria</taxon>
        <taxon>Bacillati</taxon>
        <taxon>Bacillota</taxon>
        <taxon>Clostridia</taxon>
        <taxon>Christensenellales</taxon>
        <taxon>Christensenellaceae</taxon>
        <taxon>Christensenella</taxon>
    </lineage>
</organism>
<dbReference type="CDD" id="cd01392">
    <property type="entry name" value="HTH_LacI"/>
    <property type="match status" value="1"/>
</dbReference>
<dbReference type="InterPro" id="IPR000843">
    <property type="entry name" value="HTH_LacI"/>
</dbReference>
<dbReference type="InterPro" id="IPR010982">
    <property type="entry name" value="Lambda_DNA-bd_dom_sf"/>
</dbReference>